<dbReference type="GO" id="GO:0003676">
    <property type="term" value="F:nucleic acid binding"/>
    <property type="evidence" value="ECO:0007669"/>
    <property type="project" value="InterPro"/>
</dbReference>
<dbReference type="InterPro" id="IPR011856">
    <property type="entry name" value="tRNA_endonuc-like_dom_sf"/>
</dbReference>
<organism evidence="3 4">
    <name type="scientific">Acidithiobacillus caldus</name>
    <dbReference type="NCBI Taxonomy" id="33059"/>
    <lineage>
        <taxon>Bacteria</taxon>
        <taxon>Pseudomonadati</taxon>
        <taxon>Pseudomonadota</taxon>
        <taxon>Acidithiobacillia</taxon>
        <taxon>Acidithiobacillales</taxon>
        <taxon>Acidithiobacillaceae</taxon>
        <taxon>Acidithiobacillus</taxon>
    </lineage>
</organism>
<feature type="domain" description="Card1 CARF" evidence="2">
    <location>
        <begin position="7"/>
        <end position="147"/>
    </location>
</feature>
<dbReference type="RefSeq" id="WP_070113863.1">
    <property type="nucleotide sequence ID" value="NZ_LZYE01000340.1"/>
</dbReference>
<evidence type="ECO:0000313" key="4">
    <source>
        <dbReference type="Proteomes" id="UP000175616"/>
    </source>
</evidence>
<feature type="domain" description="Card1 endonuclease" evidence="1">
    <location>
        <begin position="228"/>
        <end position="364"/>
    </location>
</feature>
<dbReference type="Proteomes" id="UP000175616">
    <property type="component" value="Unassembled WGS sequence"/>
</dbReference>
<evidence type="ECO:0000259" key="1">
    <source>
        <dbReference type="Pfam" id="PF09002"/>
    </source>
</evidence>
<dbReference type="Gene3D" id="3.40.50.10770">
    <property type="entry name" value="Hypothetical protein VC1899 like domain (Restriction endonuclease-like)"/>
    <property type="match status" value="1"/>
</dbReference>
<reference evidence="3 4" key="1">
    <citation type="submission" date="2016-06" db="EMBL/GenBank/DDBJ databases">
        <title>Gene turnover analysis identifies the evolutionary adaptation of the extremophile Acidithiobacillus caldus.</title>
        <authorList>
            <person name="Zhang X."/>
        </authorList>
    </citation>
    <scope>NUCLEOTIDE SEQUENCE [LARGE SCALE GENOMIC DNA]</scope>
    <source>
        <strain evidence="3 4">DX</strain>
    </source>
</reference>
<dbReference type="Pfam" id="PF09002">
    <property type="entry name" value="Card1_endonuc"/>
    <property type="match status" value="1"/>
</dbReference>
<dbReference type="SUPFAM" id="SSF52980">
    <property type="entry name" value="Restriction endonuclease-like"/>
    <property type="match status" value="1"/>
</dbReference>
<dbReference type="EMBL" id="LZYE01000340">
    <property type="protein sequence ID" value="OFC30312.1"/>
    <property type="molecule type" value="Genomic_DNA"/>
</dbReference>
<comment type="caution">
    <text evidence="3">The sequence shown here is derived from an EMBL/GenBank/DDBJ whole genome shotgun (WGS) entry which is preliminary data.</text>
</comment>
<dbReference type="Pfam" id="PF23400">
    <property type="entry name" value="CARF_Card1"/>
    <property type="match status" value="1"/>
</dbReference>
<name>A0A1E7YKF0_9PROT</name>
<dbReference type="InterPro" id="IPR011335">
    <property type="entry name" value="Restrct_endonuc-II-like"/>
</dbReference>
<dbReference type="InterPro" id="IPR015093">
    <property type="entry name" value="Card1_endonucl_dom"/>
</dbReference>
<sequence>MDLPETHIVLVSDQPVPSLLPLLDSGLAAKRAVLVATPAREQHACHLAHALREAGLQVEPIALLRHPYDFPRLHRTLRQLIDQYTDRGVAVNISGGNKLMSIAAYEVCKEKQQCVYYINIETDSVQWIVPEGLPDHPLQAQLRMENYLHACGVHVVSLSREELPSGWLRVAKQLINEQKFRSYIYHLLRGHGSIPEYLHSAAARNYFPQLRKAEIVTGDFGAQSVVDQKSRSFLDGLWLEGLVFHLLSEWQRSGKIQDVVRNLKVRWQPDEHSEEIANEFDVAFLAKNTLTLIECKSGSVKSKPEEMRKVIFQLGRSRQKMGGLRGKAALLALHSLTENLRSRCLDNSVISMQSTSMAELQSHLQLLTEKSAP</sequence>
<protein>
    <recommendedName>
        <fullName evidence="5">DUF1887 domain-containing protein</fullName>
    </recommendedName>
</protein>
<dbReference type="InterPro" id="IPR056339">
    <property type="entry name" value="CARF_Card1"/>
</dbReference>
<gene>
    <name evidence="3" type="ORF">BAE27_11990</name>
</gene>
<evidence type="ECO:0000259" key="2">
    <source>
        <dbReference type="Pfam" id="PF23400"/>
    </source>
</evidence>
<dbReference type="Gene3D" id="3.40.1350.10">
    <property type="match status" value="1"/>
</dbReference>
<evidence type="ECO:0000313" key="3">
    <source>
        <dbReference type="EMBL" id="OFC30312.1"/>
    </source>
</evidence>
<accession>A0A1E7YKF0</accession>
<proteinExistence type="predicted"/>
<evidence type="ECO:0008006" key="5">
    <source>
        <dbReference type="Google" id="ProtNLM"/>
    </source>
</evidence>
<dbReference type="AlphaFoldDB" id="A0A1E7YKF0"/>